<dbReference type="Proteomes" id="UP000026915">
    <property type="component" value="Chromosome 4"/>
</dbReference>
<evidence type="ECO:0000313" key="2">
    <source>
        <dbReference type="Proteomes" id="UP000026915"/>
    </source>
</evidence>
<accession>A0A061EX44</accession>
<gene>
    <name evidence="1" type="ORF">TCM_021445</name>
</gene>
<reference evidence="1 2" key="1">
    <citation type="journal article" date="2013" name="Genome Biol.">
        <title>The genome sequence of the most widely cultivated cacao type and its use to identify candidate genes regulating pod color.</title>
        <authorList>
            <person name="Motamayor J.C."/>
            <person name="Mockaitis K."/>
            <person name="Schmutz J."/>
            <person name="Haiminen N."/>
            <person name="Iii D.L."/>
            <person name="Cornejo O."/>
            <person name="Findley S.D."/>
            <person name="Zheng P."/>
            <person name="Utro F."/>
            <person name="Royaert S."/>
            <person name="Saski C."/>
            <person name="Jenkins J."/>
            <person name="Podicheti R."/>
            <person name="Zhao M."/>
            <person name="Scheffler B.E."/>
            <person name="Stack J.C."/>
            <person name="Feltus F.A."/>
            <person name="Mustiga G.M."/>
            <person name="Amores F."/>
            <person name="Phillips W."/>
            <person name="Marelli J.P."/>
            <person name="May G.D."/>
            <person name="Shapiro H."/>
            <person name="Ma J."/>
            <person name="Bustamante C.D."/>
            <person name="Schnell R.J."/>
            <person name="Main D."/>
            <person name="Gilbert D."/>
            <person name="Parida L."/>
            <person name="Kuhn D.N."/>
        </authorList>
    </citation>
    <scope>NUCLEOTIDE SEQUENCE [LARGE SCALE GENOMIC DNA]</scope>
    <source>
        <strain evidence="2">cv. Matina 1-6</strain>
    </source>
</reference>
<protein>
    <submittedName>
        <fullName evidence="1">Uncharacterized protein</fullName>
    </submittedName>
</protein>
<proteinExistence type="predicted"/>
<organism evidence="1 2">
    <name type="scientific">Theobroma cacao</name>
    <name type="common">Cacao</name>
    <name type="synonym">Cocoa</name>
    <dbReference type="NCBI Taxonomy" id="3641"/>
    <lineage>
        <taxon>Eukaryota</taxon>
        <taxon>Viridiplantae</taxon>
        <taxon>Streptophyta</taxon>
        <taxon>Embryophyta</taxon>
        <taxon>Tracheophyta</taxon>
        <taxon>Spermatophyta</taxon>
        <taxon>Magnoliopsida</taxon>
        <taxon>eudicotyledons</taxon>
        <taxon>Gunneridae</taxon>
        <taxon>Pentapetalae</taxon>
        <taxon>rosids</taxon>
        <taxon>malvids</taxon>
        <taxon>Malvales</taxon>
        <taxon>Malvaceae</taxon>
        <taxon>Byttnerioideae</taxon>
        <taxon>Theobroma</taxon>
    </lineage>
</organism>
<dbReference type="AlphaFoldDB" id="A0A061EX44"/>
<dbReference type="InParanoid" id="A0A061EX44"/>
<sequence>MEDDYNNNNNRAEGVGGDVSSDVESVLTEVREIKDNIYSSEGDDHSFSSSGDSVSKKIQMMVMLTSKKILMVILLLSRKLSIILWPERPRYYPGSRISLSVNLITNVAGHFINESWEYCKWVLALHSYGNLAEDPYLIANTATIDIQEWGIMNKISTVTIKNTNYSDKIAMPLQAQVQETKQHPLGGR</sequence>
<dbReference type="Gramene" id="EOY06839">
    <property type="protein sequence ID" value="EOY06839"/>
    <property type="gene ID" value="TCM_021445"/>
</dbReference>
<keyword evidence="2" id="KW-1185">Reference proteome</keyword>
<dbReference type="EMBL" id="CM001882">
    <property type="protein sequence ID" value="EOY06839.1"/>
    <property type="molecule type" value="Genomic_DNA"/>
</dbReference>
<name>A0A061EX44_THECC</name>
<dbReference type="HOGENOM" id="CLU_1443415_0_0_1"/>
<evidence type="ECO:0000313" key="1">
    <source>
        <dbReference type="EMBL" id="EOY06839.1"/>
    </source>
</evidence>